<organism evidence="2 3">
    <name type="scientific">Acinetobacter pseudolwoffii</name>
    <dbReference type="NCBI Taxonomy" id="2053287"/>
    <lineage>
        <taxon>Bacteria</taxon>
        <taxon>Pseudomonadati</taxon>
        <taxon>Pseudomonadota</taxon>
        <taxon>Gammaproteobacteria</taxon>
        <taxon>Moraxellales</taxon>
        <taxon>Moraxellaceae</taxon>
        <taxon>Acinetobacter</taxon>
    </lineage>
</organism>
<dbReference type="RefSeq" id="WP_100357504.1">
    <property type="nucleotide sequence ID" value="NZ_PGOZ01000005.1"/>
</dbReference>
<sequence length="255" mass="28999">MKVITYLINLDGSDQRLEQATTQLNAVNWPFERFSAVDGRGKALTEFANYDDQGAQQILGRSLMNSELGCYLSHYGCAEKFLTTDANYLVVLEDDMKINSDFKLKLDGLFAYLEQHKDLDWYLANIAAKKKKLAKDITQIENMSVWHAFYFPIRGLGLIWSRKGAQAFIEAGKNMNMPVDIFFQTWLSKNGKGLGVWPALVRPAGLDSDILGTVASQGVSRKQKENRGLSHGLKKQKRMWCDRYYALKHLMMALK</sequence>
<evidence type="ECO:0000313" key="3">
    <source>
        <dbReference type="Proteomes" id="UP000242351"/>
    </source>
</evidence>
<dbReference type="Pfam" id="PF01755">
    <property type="entry name" value="Glyco_transf_25"/>
    <property type="match status" value="1"/>
</dbReference>
<accession>A0A2H9UML3</accession>
<feature type="domain" description="Glycosyl transferase family 25" evidence="1">
    <location>
        <begin position="5"/>
        <end position="182"/>
    </location>
</feature>
<evidence type="ECO:0000259" key="1">
    <source>
        <dbReference type="Pfam" id="PF01755"/>
    </source>
</evidence>
<dbReference type="EMBL" id="PGOZ01000005">
    <property type="protein sequence ID" value="PJI32923.1"/>
    <property type="molecule type" value="Genomic_DNA"/>
</dbReference>
<gene>
    <name evidence="2" type="ORF">CU320_06010</name>
</gene>
<keyword evidence="2" id="KW-0808">Transferase</keyword>
<dbReference type="AlphaFoldDB" id="A0A2H9UML3"/>
<proteinExistence type="predicted"/>
<dbReference type="CDD" id="cd06532">
    <property type="entry name" value="Glyco_transf_25"/>
    <property type="match status" value="1"/>
</dbReference>
<reference evidence="2 3" key="2">
    <citation type="submission" date="2017-12" db="EMBL/GenBank/DDBJ databases">
        <title>Revising the taxonomy of the Acinetobacter lwoffii group: the description of Acinetobacter pseudolwoffii sp. nov. and emended description of Acinetobacter lwoffii.</title>
        <authorList>
            <person name="Nemec A."/>
        </authorList>
    </citation>
    <scope>NUCLEOTIDE SEQUENCE [LARGE SCALE GENOMIC DNA]</scope>
    <source>
        <strain evidence="2 3">ANC 5347</strain>
    </source>
</reference>
<comment type="caution">
    <text evidence="2">The sequence shown here is derived from an EMBL/GenBank/DDBJ whole genome shotgun (WGS) entry which is preliminary data.</text>
</comment>
<protein>
    <submittedName>
        <fullName evidence="2">Glycosyl transferase</fullName>
    </submittedName>
</protein>
<name>A0A2H9UML3_9GAMM</name>
<reference evidence="2 3" key="1">
    <citation type="submission" date="2017-11" db="EMBL/GenBank/DDBJ databases">
        <authorList>
            <person name="Han C.G."/>
        </authorList>
    </citation>
    <scope>NUCLEOTIDE SEQUENCE [LARGE SCALE GENOMIC DNA]</scope>
    <source>
        <strain evidence="2 3">ANC 5347</strain>
    </source>
</reference>
<evidence type="ECO:0000313" key="2">
    <source>
        <dbReference type="EMBL" id="PJI32923.1"/>
    </source>
</evidence>
<dbReference type="GO" id="GO:0016740">
    <property type="term" value="F:transferase activity"/>
    <property type="evidence" value="ECO:0007669"/>
    <property type="project" value="UniProtKB-KW"/>
</dbReference>
<dbReference type="Proteomes" id="UP000242351">
    <property type="component" value="Unassembled WGS sequence"/>
</dbReference>
<dbReference type="InterPro" id="IPR002654">
    <property type="entry name" value="Glyco_trans_25"/>
</dbReference>